<protein>
    <submittedName>
        <fullName evidence="8">RDD family protein</fullName>
    </submittedName>
</protein>
<dbReference type="PANTHER" id="PTHR36115">
    <property type="entry name" value="PROLINE-RICH ANTIGEN HOMOLOG-RELATED"/>
    <property type="match status" value="1"/>
</dbReference>
<dbReference type="InterPro" id="IPR051791">
    <property type="entry name" value="Pra-immunoreactive"/>
</dbReference>
<dbReference type="RefSeq" id="WP_135583974.1">
    <property type="nucleotide sequence ID" value="NZ_RQEP01000005.1"/>
</dbReference>
<evidence type="ECO:0000256" key="4">
    <source>
        <dbReference type="ARBA" id="ARBA00022989"/>
    </source>
</evidence>
<reference evidence="8" key="1">
    <citation type="journal article" date="2019" name="PLoS Negl. Trop. Dis.">
        <title>Revisiting the worldwide diversity of Leptospira species in the environment.</title>
        <authorList>
            <person name="Vincent A.T."/>
            <person name="Schiettekatte O."/>
            <person name="Bourhy P."/>
            <person name="Veyrier F.J."/>
            <person name="Picardeau M."/>
        </authorList>
    </citation>
    <scope>NUCLEOTIDE SEQUENCE [LARGE SCALE GENOMIC DNA]</scope>
    <source>
        <strain evidence="8">SSS9</strain>
    </source>
</reference>
<evidence type="ECO:0000256" key="5">
    <source>
        <dbReference type="ARBA" id="ARBA00023136"/>
    </source>
</evidence>
<evidence type="ECO:0000256" key="6">
    <source>
        <dbReference type="SAM" id="Phobius"/>
    </source>
</evidence>
<feature type="transmembrane region" description="Helical" evidence="6">
    <location>
        <begin position="156"/>
        <end position="174"/>
    </location>
</feature>
<accession>A0A4R9G6G7</accession>
<evidence type="ECO:0000259" key="7">
    <source>
        <dbReference type="Pfam" id="PF06271"/>
    </source>
</evidence>
<feature type="transmembrane region" description="Helical" evidence="6">
    <location>
        <begin position="111"/>
        <end position="129"/>
    </location>
</feature>
<organism evidence="8 9">
    <name type="scientific">Leptospira semungkisensis</name>
    <dbReference type="NCBI Taxonomy" id="2484985"/>
    <lineage>
        <taxon>Bacteria</taxon>
        <taxon>Pseudomonadati</taxon>
        <taxon>Spirochaetota</taxon>
        <taxon>Spirochaetia</taxon>
        <taxon>Leptospirales</taxon>
        <taxon>Leptospiraceae</taxon>
        <taxon>Leptospira</taxon>
    </lineage>
</organism>
<gene>
    <name evidence="8" type="ORF">EHO59_01215</name>
</gene>
<keyword evidence="9" id="KW-1185">Reference proteome</keyword>
<proteinExistence type="predicted"/>
<evidence type="ECO:0000313" key="8">
    <source>
        <dbReference type="EMBL" id="TGK06785.1"/>
    </source>
</evidence>
<evidence type="ECO:0000256" key="3">
    <source>
        <dbReference type="ARBA" id="ARBA00022692"/>
    </source>
</evidence>
<dbReference type="Proteomes" id="UP000297453">
    <property type="component" value="Unassembled WGS sequence"/>
</dbReference>
<dbReference type="AlphaFoldDB" id="A0A4R9G6G7"/>
<keyword evidence="4 6" id="KW-1133">Transmembrane helix</keyword>
<dbReference type="OrthoDB" id="325176at2"/>
<comment type="subcellular location">
    <subcellularLocation>
        <location evidence="1">Cell membrane</location>
        <topology evidence="1">Multi-pass membrane protein</topology>
    </subcellularLocation>
</comment>
<name>A0A4R9G6G7_9LEPT</name>
<keyword evidence="2" id="KW-1003">Cell membrane</keyword>
<dbReference type="InterPro" id="IPR010432">
    <property type="entry name" value="RDD"/>
</dbReference>
<evidence type="ECO:0000256" key="2">
    <source>
        <dbReference type="ARBA" id="ARBA00022475"/>
    </source>
</evidence>
<dbReference type="EMBL" id="RQEP01000005">
    <property type="protein sequence ID" value="TGK06785.1"/>
    <property type="molecule type" value="Genomic_DNA"/>
</dbReference>
<dbReference type="GO" id="GO:0005886">
    <property type="term" value="C:plasma membrane"/>
    <property type="evidence" value="ECO:0007669"/>
    <property type="project" value="UniProtKB-SubCell"/>
</dbReference>
<sequence length="203" mass="23337">MSFLKEVIIQKANIRHAGLGIRVYAQFLDFLVLCPILIPYGFVIYYHDRTAYQLLPLYTALHSLLYIGYRFVLHAKFGRTLGKNWAGIVVVNSEYDGLGWIRSFLRSLPELLLSMVTIIKACFDSIIFIQHSSEMNGLTWAAVNRILQKANPLEDFAVWDSIIYYGLSVLLILFSHQKRALHDLVSGSRVIWFESHSKDKPRS</sequence>
<feature type="domain" description="RDD" evidence="7">
    <location>
        <begin position="17"/>
        <end position="186"/>
    </location>
</feature>
<evidence type="ECO:0000313" key="9">
    <source>
        <dbReference type="Proteomes" id="UP000297453"/>
    </source>
</evidence>
<keyword evidence="5 6" id="KW-0472">Membrane</keyword>
<dbReference type="Pfam" id="PF06271">
    <property type="entry name" value="RDD"/>
    <property type="match status" value="1"/>
</dbReference>
<comment type="caution">
    <text evidence="8">The sequence shown here is derived from an EMBL/GenBank/DDBJ whole genome shotgun (WGS) entry which is preliminary data.</text>
</comment>
<evidence type="ECO:0000256" key="1">
    <source>
        <dbReference type="ARBA" id="ARBA00004651"/>
    </source>
</evidence>
<dbReference type="PANTHER" id="PTHR36115:SF4">
    <property type="entry name" value="MEMBRANE PROTEIN"/>
    <property type="match status" value="1"/>
</dbReference>
<keyword evidence="3 6" id="KW-0812">Transmembrane</keyword>
<feature type="transmembrane region" description="Helical" evidence="6">
    <location>
        <begin position="52"/>
        <end position="73"/>
    </location>
</feature>
<feature type="transmembrane region" description="Helical" evidence="6">
    <location>
        <begin position="21"/>
        <end position="46"/>
    </location>
</feature>